<sequence length="488" mass="50875">MHQSRHAGSGSPRALVPSRGAAKSQCLVAGGVAARRRSSVCAATSAPGAAATEHYDFVVVGGGPAGLLAAKALLTVAPTASVKVLEAARGFPPQGAGVLIELNGWRALHAVDDALADKLRSRGYLFDSTRVFNEKGEPMAAGPLSGGGWKHEESIKQHGHTSVMVQWGDIRTTLFESLPEGVVSFNSRVKDVTPGEPGKRPAVLEVAQADVPDGAVRTLSAGMVVAADGYFSRTKRQVWGGAGLPESQEKRIWRAVVTVRDSAEAPELLRSAGGGPCLWLGPGMPPVRSATVYPVGHNRFVWTCIASNSYLEKAGEPTALKLGEDQGIHQASGATGFKAKSRCLAVFGDYPPALVELLRRTDPDAVTEHGYFATDVAALSGAADWVRGNVVLVGDAAHTAPPDGQGLNMALEDVAVLGDCVRRLGATSQALEAYAAERLPRVRDVWLRPDGAPTPPNRPAAIRATSLAPLGPGPHSGKSRPLQQAAAA</sequence>
<feature type="domain" description="FAD-binding" evidence="4">
    <location>
        <begin position="382"/>
        <end position="445"/>
    </location>
</feature>
<dbReference type="PRINTS" id="PR00420">
    <property type="entry name" value="RNGMNOXGNASE"/>
</dbReference>
<organism evidence="5 6">
    <name type="scientific">Chlamydomonas incerta</name>
    <dbReference type="NCBI Taxonomy" id="51695"/>
    <lineage>
        <taxon>Eukaryota</taxon>
        <taxon>Viridiplantae</taxon>
        <taxon>Chlorophyta</taxon>
        <taxon>core chlorophytes</taxon>
        <taxon>Chlorophyceae</taxon>
        <taxon>CS clade</taxon>
        <taxon>Chlamydomonadales</taxon>
        <taxon>Chlamydomonadaceae</taxon>
        <taxon>Chlamydomonas</taxon>
    </lineage>
</organism>
<evidence type="ECO:0000256" key="1">
    <source>
        <dbReference type="ARBA" id="ARBA00023002"/>
    </source>
</evidence>
<gene>
    <name evidence="5" type="ORF">HXX76_012738</name>
</gene>
<dbReference type="PANTHER" id="PTHR13789:SF309">
    <property type="entry name" value="PUTATIVE (AFU_ORTHOLOGUE AFUA_6G14510)-RELATED"/>
    <property type="match status" value="1"/>
</dbReference>
<dbReference type="AlphaFoldDB" id="A0A835SGU7"/>
<proteinExistence type="predicted"/>
<dbReference type="Proteomes" id="UP000650467">
    <property type="component" value="Unassembled WGS sequence"/>
</dbReference>
<dbReference type="GO" id="GO:0071949">
    <property type="term" value="F:FAD binding"/>
    <property type="evidence" value="ECO:0007669"/>
    <property type="project" value="InterPro"/>
</dbReference>
<keyword evidence="1" id="KW-0560">Oxidoreductase</keyword>
<evidence type="ECO:0000313" key="6">
    <source>
        <dbReference type="Proteomes" id="UP000650467"/>
    </source>
</evidence>
<dbReference type="InterPro" id="IPR036188">
    <property type="entry name" value="FAD/NAD-bd_sf"/>
</dbReference>
<dbReference type="GO" id="GO:0004497">
    <property type="term" value="F:monooxygenase activity"/>
    <property type="evidence" value="ECO:0007669"/>
    <property type="project" value="UniProtKB-KW"/>
</dbReference>
<dbReference type="InterPro" id="IPR050493">
    <property type="entry name" value="FAD-dep_Monooxygenase_BioMet"/>
</dbReference>
<dbReference type="OrthoDB" id="16820at2759"/>
<evidence type="ECO:0000313" key="5">
    <source>
        <dbReference type="EMBL" id="KAG2426953.1"/>
    </source>
</evidence>
<dbReference type="PANTHER" id="PTHR13789">
    <property type="entry name" value="MONOOXYGENASE"/>
    <property type="match status" value="1"/>
</dbReference>
<evidence type="ECO:0000259" key="4">
    <source>
        <dbReference type="Pfam" id="PF01494"/>
    </source>
</evidence>
<dbReference type="Pfam" id="PF01494">
    <property type="entry name" value="FAD_binding_3"/>
    <property type="match status" value="2"/>
</dbReference>
<feature type="domain" description="FAD-binding" evidence="4">
    <location>
        <begin position="56"/>
        <end position="318"/>
    </location>
</feature>
<accession>A0A835SGU7</accession>
<dbReference type="SUPFAM" id="SSF51905">
    <property type="entry name" value="FAD/NAD(P)-binding domain"/>
    <property type="match status" value="1"/>
</dbReference>
<evidence type="ECO:0000256" key="2">
    <source>
        <dbReference type="ARBA" id="ARBA00023033"/>
    </source>
</evidence>
<dbReference type="InterPro" id="IPR002938">
    <property type="entry name" value="FAD-bd"/>
</dbReference>
<keyword evidence="2" id="KW-0503">Monooxygenase</keyword>
<dbReference type="EMBL" id="JAEHOC010000044">
    <property type="protein sequence ID" value="KAG2426953.1"/>
    <property type="molecule type" value="Genomic_DNA"/>
</dbReference>
<evidence type="ECO:0000256" key="3">
    <source>
        <dbReference type="SAM" id="MobiDB-lite"/>
    </source>
</evidence>
<dbReference type="Gene3D" id="3.50.50.60">
    <property type="entry name" value="FAD/NAD(P)-binding domain"/>
    <property type="match status" value="1"/>
</dbReference>
<comment type="caution">
    <text evidence="5">The sequence shown here is derived from an EMBL/GenBank/DDBJ whole genome shotgun (WGS) entry which is preliminary data.</text>
</comment>
<protein>
    <recommendedName>
        <fullName evidence="4">FAD-binding domain-containing protein</fullName>
    </recommendedName>
</protein>
<name>A0A835SGU7_CHLIN</name>
<reference evidence="5" key="1">
    <citation type="journal article" date="2020" name="bioRxiv">
        <title>Comparative genomics of Chlamydomonas.</title>
        <authorList>
            <person name="Craig R.J."/>
            <person name="Hasan A.R."/>
            <person name="Ness R.W."/>
            <person name="Keightley P.D."/>
        </authorList>
    </citation>
    <scope>NUCLEOTIDE SEQUENCE</scope>
    <source>
        <strain evidence="5">SAG 7.73</strain>
    </source>
</reference>
<keyword evidence="6" id="KW-1185">Reference proteome</keyword>
<feature type="region of interest" description="Disordered" evidence="3">
    <location>
        <begin position="448"/>
        <end position="488"/>
    </location>
</feature>